<keyword evidence="5 7" id="KW-0472">Membrane</keyword>
<dbReference type="InterPro" id="IPR003838">
    <property type="entry name" value="ABC3_permease_C"/>
</dbReference>
<dbReference type="GO" id="GO:0022857">
    <property type="term" value="F:transmembrane transporter activity"/>
    <property type="evidence" value="ECO:0007669"/>
    <property type="project" value="TreeGrafter"/>
</dbReference>
<dbReference type="RefSeq" id="WP_095043029.1">
    <property type="nucleotide sequence ID" value="NZ_LN890655.1"/>
</dbReference>
<feature type="transmembrane region" description="Helical" evidence="7">
    <location>
        <begin position="21"/>
        <end position="41"/>
    </location>
</feature>
<evidence type="ECO:0000259" key="8">
    <source>
        <dbReference type="Pfam" id="PF02687"/>
    </source>
</evidence>
<evidence type="ECO:0000313" key="11">
    <source>
        <dbReference type="Proteomes" id="UP000215027"/>
    </source>
</evidence>
<dbReference type="PANTHER" id="PTHR30572">
    <property type="entry name" value="MEMBRANE COMPONENT OF TRANSPORTER-RELATED"/>
    <property type="match status" value="1"/>
</dbReference>
<evidence type="ECO:0000259" key="9">
    <source>
        <dbReference type="Pfam" id="PF12704"/>
    </source>
</evidence>
<organism evidence="10 11">
    <name type="scientific">Candidatus Promineifilum breve</name>
    <dbReference type="NCBI Taxonomy" id="1806508"/>
    <lineage>
        <taxon>Bacteria</taxon>
        <taxon>Bacillati</taxon>
        <taxon>Chloroflexota</taxon>
        <taxon>Ardenticatenia</taxon>
        <taxon>Candidatus Promineifilales</taxon>
        <taxon>Candidatus Promineifilaceae</taxon>
        <taxon>Candidatus Promineifilum</taxon>
    </lineage>
</organism>
<feature type="transmembrane region" description="Helical" evidence="7">
    <location>
        <begin position="372"/>
        <end position="391"/>
    </location>
</feature>
<keyword evidence="2" id="KW-1003">Cell membrane</keyword>
<sequence length="405" mass="41994">MNLSESLLSAIDSLRANKLRAILTMLGVIIGVAAVIALLSIGNGVSASINSEISAIGTNLILISTDPDNSDGYPALSLADVEALQDRLRAPDVDQVAASVQTSAPVTAGGNSTRPSISGVTANYFAVNNLTEFQSGDGLTETDVATQARVAVLGSGLAEDLFPDSYPVGQTIKIDGTSYEVVGVLVSSGGGFSNSDDGLFVPITTATSRLSNERTRSGERAVSSIVATSATAEQNAAALEQITEVLREEHGIVYADDDDFSLISQSDLLATFNQITGLMTAFLGAIAGISLLVGGIGIMNIMLVSVTERTREIGIRKAVGALRRDILIQFLLESMVLSLTGGFIGIVLGWLISRVAGSAIDLVTVVDAGTVILATGFAIGVGVVFGLYPAWRAAGLRPIEALRYE</sequence>
<comment type="similarity">
    <text evidence="6">Belongs to the ABC-4 integral membrane protein family.</text>
</comment>
<feature type="domain" description="MacB-like periplasmic core" evidence="9">
    <location>
        <begin position="22"/>
        <end position="244"/>
    </location>
</feature>
<evidence type="ECO:0000256" key="2">
    <source>
        <dbReference type="ARBA" id="ARBA00022475"/>
    </source>
</evidence>
<evidence type="ECO:0000256" key="6">
    <source>
        <dbReference type="ARBA" id="ARBA00038076"/>
    </source>
</evidence>
<dbReference type="Proteomes" id="UP000215027">
    <property type="component" value="Chromosome I"/>
</dbReference>
<dbReference type="Pfam" id="PF02687">
    <property type="entry name" value="FtsX"/>
    <property type="match status" value="1"/>
</dbReference>
<dbReference type="KEGG" id="pbf:CFX0092_A1682"/>
<dbReference type="AlphaFoldDB" id="A0A160T4L7"/>
<keyword evidence="4 7" id="KW-1133">Transmembrane helix</keyword>
<feature type="transmembrane region" description="Helical" evidence="7">
    <location>
        <begin position="326"/>
        <end position="352"/>
    </location>
</feature>
<keyword evidence="3 7" id="KW-0812">Transmembrane</keyword>
<dbReference type="EMBL" id="LN890655">
    <property type="protein sequence ID" value="CUS03560.2"/>
    <property type="molecule type" value="Genomic_DNA"/>
</dbReference>
<feature type="transmembrane region" description="Helical" evidence="7">
    <location>
        <begin position="281"/>
        <end position="306"/>
    </location>
</feature>
<proteinExistence type="inferred from homology"/>
<name>A0A160T4L7_9CHLR</name>
<accession>A0A160T4L7</accession>
<evidence type="ECO:0000256" key="5">
    <source>
        <dbReference type="ARBA" id="ARBA00023136"/>
    </source>
</evidence>
<dbReference type="InterPro" id="IPR025857">
    <property type="entry name" value="MacB_PCD"/>
</dbReference>
<reference evidence="10" key="1">
    <citation type="submission" date="2016-01" db="EMBL/GenBank/DDBJ databases">
        <authorList>
            <person name="Mcilroy J.S."/>
            <person name="Karst M S."/>
            <person name="Albertsen M."/>
        </authorList>
    </citation>
    <scope>NUCLEOTIDE SEQUENCE</scope>
    <source>
        <strain evidence="10">Cfx-K</strain>
    </source>
</reference>
<dbReference type="GO" id="GO:0005886">
    <property type="term" value="C:plasma membrane"/>
    <property type="evidence" value="ECO:0007669"/>
    <property type="project" value="UniProtKB-SubCell"/>
</dbReference>
<dbReference type="OrthoDB" id="9770036at2"/>
<evidence type="ECO:0000256" key="4">
    <source>
        <dbReference type="ARBA" id="ARBA00022989"/>
    </source>
</evidence>
<evidence type="ECO:0000256" key="3">
    <source>
        <dbReference type="ARBA" id="ARBA00022692"/>
    </source>
</evidence>
<evidence type="ECO:0000313" key="10">
    <source>
        <dbReference type="EMBL" id="CUS03560.2"/>
    </source>
</evidence>
<keyword evidence="11" id="KW-1185">Reference proteome</keyword>
<gene>
    <name evidence="10" type="ORF">CFX0092_A1682</name>
</gene>
<feature type="domain" description="ABC3 transporter permease C-terminal" evidence="8">
    <location>
        <begin position="285"/>
        <end position="396"/>
    </location>
</feature>
<dbReference type="PANTHER" id="PTHR30572:SF4">
    <property type="entry name" value="ABC TRANSPORTER PERMEASE YTRF"/>
    <property type="match status" value="1"/>
</dbReference>
<evidence type="ECO:0000256" key="7">
    <source>
        <dbReference type="SAM" id="Phobius"/>
    </source>
</evidence>
<evidence type="ECO:0000256" key="1">
    <source>
        <dbReference type="ARBA" id="ARBA00004651"/>
    </source>
</evidence>
<dbReference type="InterPro" id="IPR050250">
    <property type="entry name" value="Macrolide_Exporter_MacB"/>
</dbReference>
<dbReference type="Pfam" id="PF12704">
    <property type="entry name" value="MacB_PCD"/>
    <property type="match status" value="1"/>
</dbReference>
<protein>
    <submittedName>
        <fullName evidence="10">ABC transporter permease protein</fullName>
    </submittedName>
</protein>
<comment type="subcellular location">
    <subcellularLocation>
        <location evidence="1">Cell membrane</location>
        <topology evidence="1">Multi-pass membrane protein</topology>
    </subcellularLocation>
</comment>